<protein>
    <submittedName>
        <fullName evidence="1">Uncharacterized protein</fullName>
    </submittedName>
</protein>
<dbReference type="EMBL" id="HE577329">
    <property type="protein sequence ID" value="CCD01428.1"/>
    <property type="molecule type" value="Genomic_DNA"/>
</dbReference>
<dbReference type="AlphaFoldDB" id="A0A9P1JWZ1"/>
<accession>A0A9P1JWZ1</accession>
<geneLocation type="plasmid" evidence="1 2">
    <name>AZOBR_p2</name>
</geneLocation>
<keyword evidence="2" id="KW-1185">Reference proteome</keyword>
<keyword evidence="1" id="KW-0614">Plasmid</keyword>
<dbReference type="KEGG" id="abs:AZOBR_p210092"/>
<reference evidence="1 2" key="1">
    <citation type="journal article" date="2011" name="PLoS Genet.">
        <title>Azospirillum genomes reveal transition of bacteria from aquatic to terrestrial environments.</title>
        <authorList>
            <person name="Wisniewski-Dye F."/>
            <person name="Borziak K."/>
            <person name="Khalsa-Moyers G."/>
            <person name="Alexandre G."/>
            <person name="Sukharnikov L.O."/>
            <person name="Wuichet K."/>
            <person name="Hurst G.B."/>
            <person name="McDonald W.H."/>
            <person name="Robertson J.S."/>
            <person name="Barbe V."/>
            <person name="Calteau A."/>
            <person name="Rouy Z."/>
            <person name="Mangenot S."/>
            <person name="Prigent-Combaret C."/>
            <person name="Normand P."/>
            <person name="Boyer M."/>
            <person name="Siguier P."/>
            <person name="Dessaux Y."/>
            <person name="Elmerich C."/>
            <person name="Condemine G."/>
            <person name="Krishnen G."/>
            <person name="Kennedy I."/>
            <person name="Paterson A.H."/>
            <person name="Gonzalez V."/>
            <person name="Mavingui P."/>
            <person name="Zhulin I.B."/>
        </authorList>
    </citation>
    <scope>NUCLEOTIDE SEQUENCE [LARGE SCALE GENOMIC DNA]</scope>
    <source>
        <strain evidence="1 2">Sp245</strain>
    </source>
</reference>
<evidence type="ECO:0000313" key="2">
    <source>
        <dbReference type="Proteomes" id="UP000007319"/>
    </source>
</evidence>
<gene>
    <name evidence="1" type="ORF">AZOBR_p210092</name>
</gene>
<evidence type="ECO:0000313" key="1">
    <source>
        <dbReference type="EMBL" id="CCD01428.1"/>
    </source>
</evidence>
<name>A0A9P1JWZ1_9PROT</name>
<dbReference type="Proteomes" id="UP000007319">
    <property type="component" value="Plasmid AZOBR_p2"/>
</dbReference>
<proteinExistence type="predicted"/>
<sequence length="21" mass="2448">MRSVIIRMAADNARAREFIRA</sequence>
<organism evidence="1 2">
    <name type="scientific">Azospirillum baldaniorum</name>
    <dbReference type="NCBI Taxonomy" id="1064539"/>
    <lineage>
        <taxon>Bacteria</taxon>
        <taxon>Pseudomonadati</taxon>
        <taxon>Pseudomonadota</taxon>
        <taxon>Alphaproteobacteria</taxon>
        <taxon>Rhodospirillales</taxon>
        <taxon>Azospirillaceae</taxon>
        <taxon>Azospirillum</taxon>
    </lineage>
</organism>